<feature type="transmembrane region" description="Helical" evidence="6">
    <location>
        <begin position="319"/>
        <end position="340"/>
    </location>
</feature>
<dbReference type="Pfam" id="PF07690">
    <property type="entry name" value="MFS_1"/>
    <property type="match status" value="1"/>
</dbReference>
<evidence type="ECO:0000256" key="1">
    <source>
        <dbReference type="ARBA" id="ARBA00004141"/>
    </source>
</evidence>
<dbReference type="GO" id="GO:0016020">
    <property type="term" value="C:membrane"/>
    <property type="evidence" value="ECO:0007669"/>
    <property type="project" value="UniProtKB-SubCell"/>
</dbReference>
<dbReference type="InterPro" id="IPR020846">
    <property type="entry name" value="MFS_dom"/>
</dbReference>
<reference evidence="8 9" key="1">
    <citation type="submission" date="2018-06" db="EMBL/GenBank/DDBJ databases">
        <title>Comparative genomics reveals the genomic features of Rhizophagus irregularis, R. cerebriforme, R. diaphanum and Gigaspora rosea, and their symbiotic lifestyle signature.</title>
        <authorList>
            <person name="Morin E."/>
            <person name="San Clemente H."/>
            <person name="Chen E.C.H."/>
            <person name="De La Providencia I."/>
            <person name="Hainaut M."/>
            <person name="Kuo A."/>
            <person name="Kohler A."/>
            <person name="Murat C."/>
            <person name="Tang N."/>
            <person name="Roy S."/>
            <person name="Loubradou J."/>
            <person name="Henrissat B."/>
            <person name="Grigoriev I.V."/>
            <person name="Corradi N."/>
            <person name="Roux C."/>
            <person name="Martin F.M."/>
        </authorList>
    </citation>
    <scope>NUCLEOTIDE SEQUENCE [LARGE SCALE GENOMIC DNA]</scope>
    <source>
        <strain evidence="8 9">DAOM 194757</strain>
    </source>
</reference>
<dbReference type="FunFam" id="1.20.1250.20:FF:000013">
    <property type="entry name" value="MFS general substrate transporter"/>
    <property type="match status" value="1"/>
</dbReference>
<dbReference type="SUPFAM" id="SSF103473">
    <property type="entry name" value="MFS general substrate transporter"/>
    <property type="match status" value="1"/>
</dbReference>
<dbReference type="STRING" id="44941.A0A397W047"/>
<feature type="transmembrane region" description="Helical" evidence="6">
    <location>
        <begin position="443"/>
        <end position="464"/>
    </location>
</feature>
<dbReference type="FunFam" id="1.20.1250.20:FF:000057">
    <property type="entry name" value="MFS general substrate transporter"/>
    <property type="match status" value="1"/>
</dbReference>
<dbReference type="Gene3D" id="1.20.1250.20">
    <property type="entry name" value="MFS general substrate transporter like domains"/>
    <property type="match status" value="2"/>
</dbReference>
<evidence type="ECO:0000259" key="7">
    <source>
        <dbReference type="PROSITE" id="PS50850"/>
    </source>
</evidence>
<feature type="transmembrane region" description="Helical" evidence="6">
    <location>
        <begin position="96"/>
        <end position="117"/>
    </location>
</feature>
<evidence type="ECO:0000313" key="9">
    <source>
        <dbReference type="Proteomes" id="UP000266673"/>
    </source>
</evidence>
<keyword evidence="5 6" id="KW-0472">Membrane</keyword>
<gene>
    <name evidence="8" type="ORF">C2G38_2158661</name>
</gene>
<evidence type="ECO:0000256" key="5">
    <source>
        <dbReference type="ARBA" id="ARBA00023136"/>
    </source>
</evidence>
<dbReference type="PROSITE" id="PS50850">
    <property type="entry name" value="MFS"/>
    <property type="match status" value="1"/>
</dbReference>
<feature type="transmembrane region" description="Helical" evidence="6">
    <location>
        <begin position="411"/>
        <end position="431"/>
    </location>
</feature>
<keyword evidence="9" id="KW-1185">Reference proteome</keyword>
<dbReference type="PANTHER" id="PTHR43791">
    <property type="entry name" value="PERMEASE-RELATED"/>
    <property type="match status" value="1"/>
</dbReference>
<proteinExistence type="predicted"/>
<dbReference type="OrthoDB" id="2985014at2759"/>
<keyword evidence="3 6" id="KW-0812">Transmembrane</keyword>
<feature type="transmembrane region" description="Helical" evidence="6">
    <location>
        <begin position="286"/>
        <end position="307"/>
    </location>
</feature>
<evidence type="ECO:0000256" key="3">
    <source>
        <dbReference type="ARBA" id="ARBA00022692"/>
    </source>
</evidence>
<dbReference type="InterPro" id="IPR036259">
    <property type="entry name" value="MFS_trans_sf"/>
</dbReference>
<dbReference type="Proteomes" id="UP000266673">
    <property type="component" value="Unassembled WGS sequence"/>
</dbReference>
<feature type="domain" description="Major facilitator superfamily (MFS) profile" evidence="7">
    <location>
        <begin position="57"/>
        <end position="471"/>
    </location>
</feature>
<sequence>MSTHSDDLIEKKDEIINMPNEVTTNTEEKKKDELIINPEVITDAKEKKLIKKIDLRIIPLIIVLNILSFLDRVNIGNAKLAHLEQDLNLVGNEYNWALSIFFLGYILFEVPTNIIAIKIKPSVWISTRMISWGSIVIAMAFVKNYSQLMATRFLLGTLQTGLYSGVIFYLTKWYKRSERSYRISYFNAGVVMSGAFNGLIAFSISSLNGKFGLNGWQWIFLVEGAITVIIAFFCYFLISDYPEITIWLTDYEQKLAVDRLRNDTGHAYATHFDRHQITLAFKDLKVYVFMFINFCVLATLYSFSFFIPSIVNGMGFGGVISQLLSTPPFIIGCISSIIIAKFSDNHRIRSPYLIFSLLISIIGYSFLIVHGTSIALKYTGIWVIGLGMFVSCPLVIAWMADNIAGETKRAVSFAIVVGGSNLGGVLSAQIYKDSDAPAYISGHTVTLSFLIIGIVLSIIQYCYLKRMNKYKLEDPKRFLKGSNADDATHLGDLHPSFTYIL</sequence>
<comment type="subcellular location">
    <subcellularLocation>
        <location evidence="1">Membrane</location>
        <topology evidence="1">Multi-pass membrane protein</topology>
    </subcellularLocation>
</comment>
<feature type="transmembrane region" description="Helical" evidence="6">
    <location>
        <begin position="381"/>
        <end position="399"/>
    </location>
</feature>
<feature type="transmembrane region" description="Helical" evidence="6">
    <location>
        <begin position="183"/>
        <end position="204"/>
    </location>
</feature>
<protein>
    <submittedName>
        <fullName evidence="8">Major facilitator superfamily domain-containing protein</fullName>
    </submittedName>
</protein>
<evidence type="ECO:0000313" key="8">
    <source>
        <dbReference type="EMBL" id="RIB28135.1"/>
    </source>
</evidence>
<dbReference type="GO" id="GO:0022857">
    <property type="term" value="F:transmembrane transporter activity"/>
    <property type="evidence" value="ECO:0007669"/>
    <property type="project" value="InterPro"/>
</dbReference>
<dbReference type="EMBL" id="QKWP01000075">
    <property type="protein sequence ID" value="RIB28135.1"/>
    <property type="molecule type" value="Genomic_DNA"/>
</dbReference>
<feature type="transmembrane region" description="Helical" evidence="6">
    <location>
        <begin position="129"/>
        <end position="146"/>
    </location>
</feature>
<dbReference type="InterPro" id="IPR011701">
    <property type="entry name" value="MFS"/>
</dbReference>
<comment type="caution">
    <text evidence="8">The sequence shown here is derived from an EMBL/GenBank/DDBJ whole genome shotgun (WGS) entry which is preliminary data.</text>
</comment>
<feature type="transmembrane region" description="Helical" evidence="6">
    <location>
        <begin position="53"/>
        <end position="70"/>
    </location>
</feature>
<feature type="transmembrane region" description="Helical" evidence="6">
    <location>
        <begin position="152"/>
        <end position="171"/>
    </location>
</feature>
<keyword evidence="4 6" id="KW-1133">Transmembrane helix</keyword>
<feature type="transmembrane region" description="Helical" evidence="6">
    <location>
        <begin position="352"/>
        <end position="375"/>
    </location>
</feature>
<feature type="transmembrane region" description="Helical" evidence="6">
    <location>
        <begin position="216"/>
        <end position="238"/>
    </location>
</feature>
<evidence type="ECO:0000256" key="4">
    <source>
        <dbReference type="ARBA" id="ARBA00022989"/>
    </source>
</evidence>
<dbReference type="AlphaFoldDB" id="A0A397W047"/>
<name>A0A397W047_9GLOM</name>
<evidence type="ECO:0000256" key="2">
    <source>
        <dbReference type="ARBA" id="ARBA00022448"/>
    </source>
</evidence>
<evidence type="ECO:0000256" key="6">
    <source>
        <dbReference type="SAM" id="Phobius"/>
    </source>
</evidence>
<keyword evidence="2" id="KW-0813">Transport</keyword>
<organism evidence="8 9">
    <name type="scientific">Gigaspora rosea</name>
    <dbReference type="NCBI Taxonomy" id="44941"/>
    <lineage>
        <taxon>Eukaryota</taxon>
        <taxon>Fungi</taxon>
        <taxon>Fungi incertae sedis</taxon>
        <taxon>Mucoromycota</taxon>
        <taxon>Glomeromycotina</taxon>
        <taxon>Glomeromycetes</taxon>
        <taxon>Diversisporales</taxon>
        <taxon>Gigasporaceae</taxon>
        <taxon>Gigaspora</taxon>
    </lineage>
</organism>
<dbReference type="PANTHER" id="PTHR43791:SF36">
    <property type="entry name" value="TRANSPORTER, PUTATIVE (AFU_ORTHOLOGUE AFUA_6G08340)-RELATED"/>
    <property type="match status" value="1"/>
</dbReference>
<accession>A0A397W047</accession>